<name>A0A3B0VKS7_9ZZZZ</name>
<dbReference type="InterPro" id="IPR018171">
    <property type="entry name" value="Pept_tRNA_hydro_CS"/>
</dbReference>
<evidence type="ECO:0000256" key="1">
    <source>
        <dbReference type="ARBA" id="ARBA00013260"/>
    </source>
</evidence>
<dbReference type="InterPro" id="IPR036416">
    <property type="entry name" value="Pept_tRNA_hydro_sf"/>
</dbReference>
<dbReference type="NCBIfam" id="TIGR00447">
    <property type="entry name" value="pth"/>
    <property type="match status" value="1"/>
</dbReference>
<sequence length="198" mass="21297">MKVVIVGLGNPGSEYAKTRHNAGRMAVELVAKQQDFGEFKLKKVAQALVSNGDIDGVNTILALPETFVNNSGKSLLSLVKSKKAAENLIVIRDDLDLPLGTIKMTFGHGSGGHKGVESIARAIKTKDFVQIKVGISSTTPKGKLKKPNGEEKVVKYVIGKFSPKELPVLKKVLKKTAEAVRIFALNGIDDAMQFANTK</sequence>
<dbReference type="PANTHER" id="PTHR17224">
    <property type="entry name" value="PEPTIDYL-TRNA HYDROLASE"/>
    <property type="match status" value="1"/>
</dbReference>
<dbReference type="GO" id="GO:0000049">
    <property type="term" value="F:tRNA binding"/>
    <property type="evidence" value="ECO:0007669"/>
    <property type="project" value="UniProtKB-KW"/>
</dbReference>
<accession>A0A3B0VKS7</accession>
<protein>
    <recommendedName>
        <fullName evidence="1">peptidyl-tRNA hydrolase</fullName>
        <ecNumber evidence="1">3.1.1.29</ecNumber>
    </recommendedName>
</protein>
<comment type="similarity">
    <text evidence="5">Belongs to the PTH family.</text>
</comment>
<dbReference type="EC" id="3.1.1.29" evidence="1"/>
<dbReference type="InterPro" id="IPR001328">
    <property type="entry name" value="Pept_tRNA_hydro"/>
</dbReference>
<reference evidence="6" key="1">
    <citation type="submission" date="2018-06" db="EMBL/GenBank/DDBJ databases">
        <authorList>
            <person name="Zhirakovskaya E."/>
        </authorList>
    </citation>
    <scope>NUCLEOTIDE SEQUENCE</scope>
</reference>
<dbReference type="CDD" id="cd00462">
    <property type="entry name" value="PTH"/>
    <property type="match status" value="1"/>
</dbReference>
<dbReference type="EMBL" id="UOEV01000032">
    <property type="protein sequence ID" value="VAW32264.1"/>
    <property type="molecule type" value="Genomic_DNA"/>
</dbReference>
<evidence type="ECO:0000256" key="4">
    <source>
        <dbReference type="ARBA" id="ARBA00022884"/>
    </source>
</evidence>
<gene>
    <name evidence="6" type="ORF">MNBD_CPR01-444</name>
</gene>
<proteinExistence type="inferred from homology"/>
<evidence type="ECO:0000313" key="6">
    <source>
        <dbReference type="EMBL" id="VAW32264.1"/>
    </source>
</evidence>
<dbReference type="PANTHER" id="PTHR17224:SF1">
    <property type="entry name" value="PEPTIDYL-TRNA HYDROLASE"/>
    <property type="match status" value="1"/>
</dbReference>
<keyword evidence="4" id="KW-0694">RNA-binding</keyword>
<dbReference type="SUPFAM" id="SSF53178">
    <property type="entry name" value="Peptidyl-tRNA hydrolase-like"/>
    <property type="match status" value="1"/>
</dbReference>
<dbReference type="Pfam" id="PF01195">
    <property type="entry name" value="Pept_tRNA_hydro"/>
    <property type="match status" value="1"/>
</dbReference>
<evidence type="ECO:0000256" key="3">
    <source>
        <dbReference type="ARBA" id="ARBA00022801"/>
    </source>
</evidence>
<evidence type="ECO:0000256" key="2">
    <source>
        <dbReference type="ARBA" id="ARBA00022555"/>
    </source>
</evidence>
<dbReference type="Gene3D" id="3.40.50.1470">
    <property type="entry name" value="Peptidyl-tRNA hydrolase"/>
    <property type="match status" value="1"/>
</dbReference>
<evidence type="ECO:0000256" key="5">
    <source>
        <dbReference type="ARBA" id="ARBA00038063"/>
    </source>
</evidence>
<keyword evidence="3 6" id="KW-0378">Hydrolase</keyword>
<dbReference type="GO" id="GO:0004045">
    <property type="term" value="F:peptidyl-tRNA hydrolase activity"/>
    <property type="evidence" value="ECO:0007669"/>
    <property type="project" value="UniProtKB-EC"/>
</dbReference>
<dbReference type="PROSITE" id="PS01195">
    <property type="entry name" value="PEPT_TRNA_HYDROL_1"/>
    <property type="match status" value="1"/>
</dbReference>
<keyword evidence="2" id="KW-0820">tRNA-binding</keyword>
<dbReference type="AlphaFoldDB" id="A0A3B0VKS7"/>
<organism evidence="6">
    <name type="scientific">hydrothermal vent metagenome</name>
    <dbReference type="NCBI Taxonomy" id="652676"/>
    <lineage>
        <taxon>unclassified sequences</taxon>
        <taxon>metagenomes</taxon>
        <taxon>ecological metagenomes</taxon>
    </lineage>
</organism>